<keyword evidence="2" id="KW-0805">Transcription regulation</keyword>
<dbReference type="Gene3D" id="1.10.1740.10">
    <property type="match status" value="1"/>
</dbReference>
<dbReference type="NCBIfam" id="TIGR02937">
    <property type="entry name" value="sigma70-ECF"/>
    <property type="match status" value="1"/>
</dbReference>
<sequence length="185" mass="21133">MLQTLDQISTLDEEEADLLVRRDDAAMRTLYRRYERRVYGFGLRLLGDRGLAEELVQESFMRLWQGARRFDPTRGTVRALLFTIARRVAIDLRRRPSSRAFAPEVEDGAAFDARADEVLLAVTVRDAMMSLSPAHREVLELIYDEDLKLGAIACKLDVPLGTVKTRAFYALRALRAALRERGFDD</sequence>
<organism evidence="8 9">
    <name type="scientific">Solirubrobacter ginsenosidimutans</name>
    <dbReference type="NCBI Taxonomy" id="490573"/>
    <lineage>
        <taxon>Bacteria</taxon>
        <taxon>Bacillati</taxon>
        <taxon>Actinomycetota</taxon>
        <taxon>Thermoleophilia</taxon>
        <taxon>Solirubrobacterales</taxon>
        <taxon>Solirubrobacteraceae</taxon>
        <taxon>Solirubrobacter</taxon>
    </lineage>
</organism>
<gene>
    <name evidence="8" type="ORF">OM076_35095</name>
</gene>
<feature type="domain" description="RNA polymerase sigma-70 region 4" evidence="7">
    <location>
        <begin position="127"/>
        <end position="176"/>
    </location>
</feature>
<evidence type="ECO:0000256" key="5">
    <source>
        <dbReference type="ARBA" id="ARBA00023163"/>
    </source>
</evidence>
<accession>A0A9X3MZ64</accession>
<dbReference type="InterPro" id="IPR007627">
    <property type="entry name" value="RNA_pol_sigma70_r2"/>
</dbReference>
<dbReference type="RefSeq" id="WP_270044809.1">
    <property type="nucleotide sequence ID" value="NZ_JAPDOD010000048.1"/>
</dbReference>
<dbReference type="PANTHER" id="PTHR43133:SF62">
    <property type="entry name" value="RNA POLYMERASE SIGMA FACTOR SIGZ"/>
    <property type="match status" value="1"/>
</dbReference>
<dbReference type="GO" id="GO:0006352">
    <property type="term" value="P:DNA-templated transcription initiation"/>
    <property type="evidence" value="ECO:0007669"/>
    <property type="project" value="InterPro"/>
</dbReference>
<dbReference type="Pfam" id="PF04542">
    <property type="entry name" value="Sigma70_r2"/>
    <property type="match status" value="1"/>
</dbReference>
<keyword evidence="9" id="KW-1185">Reference proteome</keyword>
<dbReference type="InterPro" id="IPR036388">
    <property type="entry name" value="WH-like_DNA-bd_sf"/>
</dbReference>
<evidence type="ECO:0000256" key="4">
    <source>
        <dbReference type="ARBA" id="ARBA00023125"/>
    </source>
</evidence>
<name>A0A9X3MZ64_9ACTN</name>
<feature type="domain" description="RNA polymerase sigma-70 region 2" evidence="6">
    <location>
        <begin position="30"/>
        <end position="95"/>
    </location>
</feature>
<dbReference type="EMBL" id="JAPDOD010000048">
    <property type="protein sequence ID" value="MDA0165549.1"/>
    <property type="molecule type" value="Genomic_DNA"/>
</dbReference>
<comment type="similarity">
    <text evidence="1">Belongs to the sigma-70 factor family. ECF subfamily.</text>
</comment>
<dbReference type="PANTHER" id="PTHR43133">
    <property type="entry name" value="RNA POLYMERASE ECF-TYPE SIGMA FACTO"/>
    <property type="match status" value="1"/>
</dbReference>
<evidence type="ECO:0000256" key="3">
    <source>
        <dbReference type="ARBA" id="ARBA00023082"/>
    </source>
</evidence>
<dbReference type="GO" id="GO:0016987">
    <property type="term" value="F:sigma factor activity"/>
    <property type="evidence" value="ECO:0007669"/>
    <property type="project" value="UniProtKB-KW"/>
</dbReference>
<dbReference type="AlphaFoldDB" id="A0A9X3MZ64"/>
<keyword evidence="3" id="KW-0731">Sigma factor</keyword>
<dbReference type="InterPro" id="IPR013324">
    <property type="entry name" value="RNA_pol_sigma_r3/r4-like"/>
</dbReference>
<dbReference type="InterPro" id="IPR014284">
    <property type="entry name" value="RNA_pol_sigma-70_dom"/>
</dbReference>
<reference evidence="8" key="1">
    <citation type="submission" date="2022-10" db="EMBL/GenBank/DDBJ databases">
        <title>The WGS of Solirubrobacter ginsenosidimutans DSM 21036.</title>
        <authorList>
            <person name="Jiang Z."/>
        </authorList>
    </citation>
    <scope>NUCLEOTIDE SEQUENCE</scope>
    <source>
        <strain evidence="8">DSM 21036</strain>
    </source>
</reference>
<evidence type="ECO:0000313" key="8">
    <source>
        <dbReference type="EMBL" id="MDA0165549.1"/>
    </source>
</evidence>
<dbReference type="SUPFAM" id="SSF88946">
    <property type="entry name" value="Sigma2 domain of RNA polymerase sigma factors"/>
    <property type="match status" value="1"/>
</dbReference>
<evidence type="ECO:0000259" key="6">
    <source>
        <dbReference type="Pfam" id="PF04542"/>
    </source>
</evidence>
<dbReference type="Proteomes" id="UP001149140">
    <property type="component" value="Unassembled WGS sequence"/>
</dbReference>
<keyword evidence="4" id="KW-0238">DNA-binding</keyword>
<comment type="caution">
    <text evidence="8">The sequence shown here is derived from an EMBL/GenBank/DDBJ whole genome shotgun (WGS) entry which is preliminary data.</text>
</comment>
<dbReference type="Pfam" id="PF04545">
    <property type="entry name" value="Sigma70_r4"/>
    <property type="match status" value="1"/>
</dbReference>
<dbReference type="InterPro" id="IPR039425">
    <property type="entry name" value="RNA_pol_sigma-70-like"/>
</dbReference>
<evidence type="ECO:0000256" key="1">
    <source>
        <dbReference type="ARBA" id="ARBA00010641"/>
    </source>
</evidence>
<evidence type="ECO:0000313" key="9">
    <source>
        <dbReference type="Proteomes" id="UP001149140"/>
    </source>
</evidence>
<dbReference type="InterPro" id="IPR013325">
    <property type="entry name" value="RNA_pol_sigma_r2"/>
</dbReference>
<dbReference type="Gene3D" id="1.10.10.10">
    <property type="entry name" value="Winged helix-like DNA-binding domain superfamily/Winged helix DNA-binding domain"/>
    <property type="match status" value="1"/>
</dbReference>
<dbReference type="GO" id="GO:0003677">
    <property type="term" value="F:DNA binding"/>
    <property type="evidence" value="ECO:0007669"/>
    <property type="project" value="UniProtKB-KW"/>
</dbReference>
<proteinExistence type="inferred from homology"/>
<dbReference type="InterPro" id="IPR007630">
    <property type="entry name" value="RNA_pol_sigma70_r4"/>
</dbReference>
<evidence type="ECO:0000256" key="2">
    <source>
        <dbReference type="ARBA" id="ARBA00023015"/>
    </source>
</evidence>
<keyword evidence="5" id="KW-0804">Transcription</keyword>
<protein>
    <submittedName>
        <fullName evidence="8">Sigma-70 family RNA polymerase sigma factor</fullName>
    </submittedName>
</protein>
<dbReference type="SUPFAM" id="SSF88659">
    <property type="entry name" value="Sigma3 and sigma4 domains of RNA polymerase sigma factors"/>
    <property type="match status" value="1"/>
</dbReference>
<evidence type="ECO:0000259" key="7">
    <source>
        <dbReference type="Pfam" id="PF04545"/>
    </source>
</evidence>